<gene>
    <name evidence="3 5" type="ORF">P152DRAFT_61587</name>
</gene>
<accession>A0A6G1G0P1</accession>
<dbReference type="PANTHER" id="PTHR11106:SF27">
    <property type="entry name" value="MACRO DOMAIN-CONTAINING PROTEIN"/>
    <property type="match status" value="1"/>
</dbReference>
<dbReference type="InterPro" id="IPR002589">
    <property type="entry name" value="Macro_dom"/>
</dbReference>
<organism evidence="3">
    <name type="scientific">Eremomyces bilateralis CBS 781.70</name>
    <dbReference type="NCBI Taxonomy" id="1392243"/>
    <lineage>
        <taxon>Eukaryota</taxon>
        <taxon>Fungi</taxon>
        <taxon>Dikarya</taxon>
        <taxon>Ascomycota</taxon>
        <taxon>Pezizomycotina</taxon>
        <taxon>Dothideomycetes</taxon>
        <taxon>Dothideomycetes incertae sedis</taxon>
        <taxon>Eremomycetales</taxon>
        <taxon>Eremomycetaceae</taxon>
        <taxon>Eremomyces</taxon>
    </lineage>
</organism>
<reference evidence="5" key="3">
    <citation type="submission" date="2025-04" db="UniProtKB">
        <authorList>
            <consortium name="RefSeq"/>
        </authorList>
    </citation>
    <scope>IDENTIFICATION</scope>
    <source>
        <strain evidence="5">CBS 781.70</strain>
    </source>
</reference>
<feature type="compositionally biased region" description="Acidic residues" evidence="1">
    <location>
        <begin position="286"/>
        <end position="298"/>
    </location>
</feature>
<dbReference type="AlphaFoldDB" id="A0A6G1G0P1"/>
<reference evidence="3 5" key="1">
    <citation type="submission" date="2020-01" db="EMBL/GenBank/DDBJ databases">
        <authorList>
            <consortium name="DOE Joint Genome Institute"/>
            <person name="Haridas S."/>
            <person name="Albert R."/>
            <person name="Binder M."/>
            <person name="Bloem J."/>
            <person name="Labutti K."/>
            <person name="Salamov A."/>
            <person name="Andreopoulos B."/>
            <person name="Baker S.E."/>
            <person name="Barry K."/>
            <person name="Bills G."/>
            <person name="Bluhm B.H."/>
            <person name="Cannon C."/>
            <person name="Castanera R."/>
            <person name="Culley D.E."/>
            <person name="Daum C."/>
            <person name="Ezra D."/>
            <person name="Gonzalez J.B."/>
            <person name="Henrissat B."/>
            <person name="Kuo A."/>
            <person name="Liang C."/>
            <person name="Lipzen A."/>
            <person name="Lutzoni F."/>
            <person name="Magnuson J."/>
            <person name="Mondo S."/>
            <person name="Nolan M."/>
            <person name="Ohm R."/>
            <person name="Pangilinan J."/>
            <person name="Park H.-J."/>
            <person name="Ramirez L."/>
            <person name="Alfaro M."/>
            <person name="Sun H."/>
            <person name="Tritt A."/>
            <person name="Yoshinaga Y."/>
            <person name="Zwiers L.-H."/>
            <person name="Turgeon B.G."/>
            <person name="Goodwin S.B."/>
            <person name="Spatafora J.W."/>
            <person name="Crous P.W."/>
            <person name="Grigoriev I.V."/>
        </authorList>
    </citation>
    <scope>NUCLEOTIDE SEQUENCE</scope>
    <source>
        <strain evidence="3 5">CBS 781.70</strain>
    </source>
</reference>
<evidence type="ECO:0000313" key="3">
    <source>
        <dbReference type="EMBL" id="KAF1811603.1"/>
    </source>
</evidence>
<feature type="compositionally biased region" description="Polar residues" evidence="1">
    <location>
        <begin position="211"/>
        <end position="227"/>
    </location>
</feature>
<name>A0A6G1G0P1_9PEZI</name>
<dbReference type="CDD" id="cd02908">
    <property type="entry name" value="Macro_OAADPr_deacetylase"/>
    <property type="match status" value="1"/>
</dbReference>
<evidence type="ECO:0000259" key="2">
    <source>
        <dbReference type="PROSITE" id="PS51154"/>
    </source>
</evidence>
<feature type="region of interest" description="Disordered" evidence="1">
    <location>
        <begin position="211"/>
        <end position="298"/>
    </location>
</feature>
<evidence type="ECO:0000313" key="5">
    <source>
        <dbReference type="RefSeq" id="XP_033533234.1"/>
    </source>
</evidence>
<protein>
    <submittedName>
        <fullName evidence="3 5">MACRO domain-containing protein</fullName>
    </submittedName>
</protein>
<reference evidence="5" key="2">
    <citation type="submission" date="2020-04" db="EMBL/GenBank/DDBJ databases">
        <authorList>
            <consortium name="NCBI Genome Project"/>
        </authorList>
    </citation>
    <scope>NUCLEOTIDE SEQUENCE</scope>
    <source>
        <strain evidence="5">CBS 781.70</strain>
    </source>
</reference>
<dbReference type="SUPFAM" id="SSF52949">
    <property type="entry name" value="Macro domain-like"/>
    <property type="match status" value="1"/>
</dbReference>
<dbReference type="OrthoDB" id="6077599at2759"/>
<proteinExistence type="predicted"/>
<dbReference type="PANTHER" id="PTHR11106">
    <property type="entry name" value="GANGLIOSIDE INDUCED DIFFERENTIATION ASSOCIATED PROTEIN 2-RELATED"/>
    <property type="match status" value="1"/>
</dbReference>
<evidence type="ECO:0000313" key="4">
    <source>
        <dbReference type="Proteomes" id="UP000504638"/>
    </source>
</evidence>
<feature type="compositionally biased region" description="Basic and acidic residues" evidence="1">
    <location>
        <begin position="244"/>
        <end position="256"/>
    </location>
</feature>
<dbReference type="EMBL" id="ML975161">
    <property type="protein sequence ID" value="KAF1811603.1"/>
    <property type="molecule type" value="Genomic_DNA"/>
</dbReference>
<dbReference type="InterPro" id="IPR043472">
    <property type="entry name" value="Macro_dom-like"/>
</dbReference>
<dbReference type="GeneID" id="54423685"/>
<dbReference type="Gene3D" id="3.40.220.10">
    <property type="entry name" value="Leucine Aminopeptidase, subunit E, domain 1"/>
    <property type="match status" value="1"/>
</dbReference>
<evidence type="ECO:0000256" key="1">
    <source>
        <dbReference type="SAM" id="MobiDB-lite"/>
    </source>
</evidence>
<dbReference type="PROSITE" id="PS51154">
    <property type="entry name" value="MACRO"/>
    <property type="match status" value="1"/>
</dbReference>
<dbReference type="SMART" id="SM00506">
    <property type="entry name" value="A1pp"/>
    <property type="match status" value="1"/>
</dbReference>
<dbReference type="RefSeq" id="XP_033533234.1">
    <property type="nucleotide sequence ID" value="XM_033683115.1"/>
</dbReference>
<feature type="domain" description="Macro" evidence="2">
    <location>
        <begin position="31"/>
        <end position="214"/>
    </location>
</feature>
<sequence>MAPPKPLSLSTIPNLSLLYQIHRLPIDPKPSIAYPPNADLNAKIGLIRNDITALSVDAIVNAANDSLLGGGGVDGAIHRAAGFELVEECRTLHGCETGSAKITGAYDLPCKAVIHAVGPIYYLTKGQGLHEKLLRGCYRRSLELAVERGLKSVAFPCISTGVYGYPSVDACRTALSEVRDFLEGKDGSKILNVIFCSFLEKDEKAYHENASTFFPPTSEENAPTAPSDSKEEQPASSLASKLPDPPKNEPDLEGQPKPKRQKSTSGFEDIDQGWVAVERISAQETAGDDVDEGEPSKR</sequence>
<dbReference type="Pfam" id="PF01661">
    <property type="entry name" value="Macro"/>
    <property type="match status" value="1"/>
</dbReference>
<keyword evidence="4" id="KW-1185">Reference proteome</keyword>
<dbReference type="NCBIfam" id="NF001664">
    <property type="entry name" value="PRK00431.1-6"/>
    <property type="match status" value="1"/>
</dbReference>
<dbReference type="Proteomes" id="UP000504638">
    <property type="component" value="Unplaced"/>
</dbReference>